<accession>A0ABV4Y298</accession>
<dbReference type="RefSeq" id="WP_413267661.1">
    <property type="nucleotide sequence ID" value="NZ_JBHFNR010000276.1"/>
</dbReference>
<dbReference type="InterPro" id="IPR001387">
    <property type="entry name" value="Cro/C1-type_HTH"/>
</dbReference>
<dbReference type="EMBL" id="JBHFNR010000276">
    <property type="protein sequence ID" value="MFB2898057.1"/>
    <property type="molecule type" value="Genomic_DNA"/>
</dbReference>
<dbReference type="Pfam" id="PF01381">
    <property type="entry name" value="HTH_3"/>
    <property type="match status" value="1"/>
</dbReference>
<gene>
    <name evidence="3" type="ORF">ACE1CI_34510</name>
</gene>
<evidence type="ECO:0000259" key="2">
    <source>
        <dbReference type="PROSITE" id="PS50943"/>
    </source>
</evidence>
<evidence type="ECO:0000313" key="3">
    <source>
        <dbReference type="EMBL" id="MFB2898057.1"/>
    </source>
</evidence>
<reference evidence="3 4" key="1">
    <citation type="submission" date="2024-09" db="EMBL/GenBank/DDBJ databases">
        <title>Floridaenema gen nov. (Aerosakkonemataceae, Aerosakkonematales ord. nov., Cyanobacteria) from benthic tropical and subtropical fresh waters, with the description of four new species.</title>
        <authorList>
            <person name="Moretto J.A."/>
            <person name="Berthold D.E."/>
            <person name="Lefler F.W."/>
            <person name="Huang I.-S."/>
            <person name="Laughinghouse H. IV."/>
        </authorList>
    </citation>
    <scope>NUCLEOTIDE SEQUENCE [LARGE SCALE GENOMIC DNA]</scope>
    <source>
        <strain evidence="3 4">BLCC-F50</strain>
    </source>
</reference>
<feature type="compositionally biased region" description="Basic and acidic residues" evidence="1">
    <location>
        <begin position="1"/>
        <end position="10"/>
    </location>
</feature>
<evidence type="ECO:0000313" key="4">
    <source>
        <dbReference type="Proteomes" id="UP001576784"/>
    </source>
</evidence>
<protein>
    <submittedName>
        <fullName evidence="3">Helix-turn-helix domain-containing protein</fullName>
    </submittedName>
</protein>
<sequence>MESNDQEHPTLKNLIEASQLTEPELSRQMGVGQRIIGDWKRGVSIPRFDRAILLAKALGVSLKVLALSMGLDVSNLPDDTPRLTTDKEVN</sequence>
<keyword evidence="4" id="KW-1185">Reference proteome</keyword>
<proteinExistence type="predicted"/>
<dbReference type="Gene3D" id="1.10.260.40">
    <property type="entry name" value="lambda repressor-like DNA-binding domains"/>
    <property type="match status" value="1"/>
</dbReference>
<dbReference type="PROSITE" id="PS50943">
    <property type="entry name" value="HTH_CROC1"/>
    <property type="match status" value="1"/>
</dbReference>
<dbReference type="InterPro" id="IPR010982">
    <property type="entry name" value="Lambda_DNA-bd_dom_sf"/>
</dbReference>
<dbReference type="SUPFAM" id="SSF47413">
    <property type="entry name" value="lambda repressor-like DNA-binding domains"/>
    <property type="match status" value="1"/>
</dbReference>
<evidence type="ECO:0000256" key="1">
    <source>
        <dbReference type="SAM" id="MobiDB-lite"/>
    </source>
</evidence>
<organism evidence="3 4">
    <name type="scientific">Floridaenema flaviceps BLCC-F50</name>
    <dbReference type="NCBI Taxonomy" id="3153642"/>
    <lineage>
        <taxon>Bacteria</taxon>
        <taxon>Bacillati</taxon>
        <taxon>Cyanobacteriota</taxon>
        <taxon>Cyanophyceae</taxon>
        <taxon>Oscillatoriophycideae</taxon>
        <taxon>Aerosakkonematales</taxon>
        <taxon>Aerosakkonemataceae</taxon>
        <taxon>Floridanema</taxon>
        <taxon>Floridanema flaviceps</taxon>
    </lineage>
</organism>
<feature type="domain" description="HTH cro/C1-type" evidence="2">
    <location>
        <begin position="11"/>
        <end position="65"/>
    </location>
</feature>
<feature type="region of interest" description="Disordered" evidence="1">
    <location>
        <begin position="1"/>
        <end position="23"/>
    </location>
</feature>
<dbReference type="SMART" id="SM00530">
    <property type="entry name" value="HTH_XRE"/>
    <property type="match status" value="1"/>
</dbReference>
<name>A0ABV4Y298_9CYAN</name>
<dbReference type="Proteomes" id="UP001576784">
    <property type="component" value="Unassembled WGS sequence"/>
</dbReference>
<dbReference type="CDD" id="cd00093">
    <property type="entry name" value="HTH_XRE"/>
    <property type="match status" value="1"/>
</dbReference>
<comment type="caution">
    <text evidence="3">The sequence shown here is derived from an EMBL/GenBank/DDBJ whole genome shotgun (WGS) entry which is preliminary data.</text>
</comment>